<comment type="caution">
    <text evidence="1">The sequence shown here is derived from an EMBL/GenBank/DDBJ whole genome shotgun (WGS) entry which is preliminary data.</text>
</comment>
<reference evidence="1 2" key="1">
    <citation type="submission" date="2020-07" db="EMBL/GenBank/DDBJ databases">
        <title>Description of Kordia aestuariivivens sp. nov., isolated from a tidal flat.</title>
        <authorList>
            <person name="Park S."/>
            <person name="Yoon J.-H."/>
        </authorList>
    </citation>
    <scope>NUCLEOTIDE SEQUENCE [LARGE SCALE GENOMIC DNA]</scope>
    <source>
        <strain evidence="1 2">YSTF-M3</strain>
    </source>
</reference>
<protein>
    <submittedName>
        <fullName evidence="1">Uncharacterized protein</fullName>
    </submittedName>
</protein>
<evidence type="ECO:0000313" key="2">
    <source>
        <dbReference type="Proteomes" id="UP000619238"/>
    </source>
</evidence>
<dbReference type="Proteomes" id="UP000619238">
    <property type="component" value="Unassembled WGS sequence"/>
</dbReference>
<dbReference type="RefSeq" id="WP_187560605.1">
    <property type="nucleotide sequence ID" value="NZ_JACGWS010000001.1"/>
</dbReference>
<proteinExistence type="predicted"/>
<name>A0ABR7Q4X9_9FLAO</name>
<keyword evidence="2" id="KW-1185">Reference proteome</keyword>
<sequence>MKAATAYNVIQALPKEELPMLYKMLGINISTEKEIIKPLKKEKLLSKASAEDYLRATVFNVRKSHK</sequence>
<organism evidence="1 2">
    <name type="scientific">Kordia aestuariivivens</name>
    <dbReference type="NCBI Taxonomy" id="2759037"/>
    <lineage>
        <taxon>Bacteria</taxon>
        <taxon>Pseudomonadati</taxon>
        <taxon>Bacteroidota</taxon>
        <taxon>Flavobacteriia</taxon>
        <taxon>Flavobacteriales</taxon>
        <taxon>Flavobacteriaceae</taxon>
        <taxon>Kordia</taxon>
    </lineage>
</organism>
<dbReference type="EMBL" id="JACGWS010000001">
    <property type="protein sequence ID" value="MBC8753577.1"/>
    <property type="molecule type" value="Genomic_DNA"/>
</dbReference>
<accession>A0ABR7Q4X9</accession>
<evidence type="ECO:0000313" key="1">
    <source>
        <dbReference type="EMBL" id="MBC8753577.1"/>
    </source>
</evidence>
<gene>
    <name evidence="1" type="ORF">H2O64_02765</name>
</gene>